<comment type="caution">
    <text evidence="2">The sequence shown here is derived from an EMBL/GenBank/DDBJ whole genome shotgun (WGS) entry which is preliminary data.</text>
</comment>
<reference evidence="3" key="1">
    <citation type="submission" date="2018-05" db="EMBL/GenBank/DDBJ databases">
        <authorList>
            <person name="Li X."/>
        </authorList>
    </citation>
    <scope>NUCLEOTIDE SEQUENCE [LARGE SCALE GENOMIC DNA]</scope>
    <source>
        <strain evidence="3">YIM 73061</strain>
    </source>
</reference>
<dbReference type="AlphaFoldDB" id="A0A328AIT1"/>
<keyword evidence="3" id="KW-1185">Reference proteome</keyword>
<dbReference type="InterPro" id="IPR014729">
    <property type="entry name" value="Rossmann-like_a/b/a_fold"/>
</dbReference>
<dbReference type="InterPro" id="IPR001962">
    <property type="entry name" value="Asn_synthase"/>
</dbReference>
<dbReference type="Pfam" id="PF00733">
    <property type="entry name" value="Asn_synthase"/>
    <property type="match status" value="1"/>
</dbReference>
<gene>
    <name evidence="2" type="ORF">DJ018_11255</name>
</gene>
<evidence type="ECO:0000313" key="3">
    <source>
        <dbReference type="Proteomes" id="UP000249725"/>
    </source>
</evidence>
<sequence length="600" mass="64096">MRGDLVALAWNPGAPQAVGLVRHLVRQLELTEGWGRALAWPAFELWSCGVPPPVRPLSDGVLVGRLYGPIPETDPGAQEAPPADLGPATVAAAREAFKAGAWGRYLLFGPLRPDGGFDLFRDPSGAYEAFTWTRGLVRLAATGLRAVPDVLLPETLALDWSVLACVAASPGLVSTDLPLHGIRALLPGEQLAAGPPPATSAVQKIWTPARAAMEGPAPDPRPAALARRVDLCTAALAGSYRILAAEVSGGLDSAMVAAALVKAGRRNDVALWLNYVADRPEGDERPWARAVATQLALPLTEVGKAPQTLDPEAVAEICDEGRPPMAATDWVRDRDTASRLASVGAEAQVSGLGGDAVFFQMRTPLVLSDRLRSEGLRALDPQRLSALSLWIGSSAWAVILAALRGALGGRMAEPWPPRFLTRAAARLRPRHPWLDDTGDLPPAKRLQVGAIAHGLSSLGDSRRARQADVLLPLLARPVLEHALRLSTVALTGGLRDRWLARQAYRGRLPDLLLDRQSKGDLSSLYARTAAVSLPQLRDLLLEGRFCAEGVYDRSALERELDAERLLVTGEGSPLITAAALESWAAHWAVRSARVRALHRG</sequence>
<protein>
    <recommendedName>
        <fullName evidence="1">Asparagine synthetase domain-containing protein</fullName>
    </recommendedName>
</protein>
<dbReference type="OrthoDB" id="7053173at2"/>
<dbReference type="RefSeq" id="WP_111515043.1">
    <property type="nucleotide sequence ID" value="NZ_QFYR01000002.1"/>
</dbReference>
<organism evidence="2 3">
    <name type="scientific">Phenylobacterium deserti</name>
    <dbReference type="NCBI Taxonomy" id="1914756"/>
    <lineage>
        <taxon>Bacteria</taxon>
        <taxon>Pseudomonadati</taxon>
        <taxon>Pseudomonadota</taxon>
        <taxon>Alphaproteobacteria</taxon>
        <taxon>Caulobacterales</taxon>
        <taxon>Caulobacteraceae</taxon>
        <taxon>Phenylobacterium</taxon>
    </lineage>
</organism>
<feature type="domain" description="Asparagine synthetase" evidence="1">
    <location>
        <begin position="244"/>
        <end position="584"/>
    </location>
</feature>
<accession>A0A328AIT1</accession>
<dbReference type="GO" id="GO:0006529">
    <property type="term" value="P:asparagine biosynthetic process"/>
    <property type="evidence" value="ECO:0007669"/>
    <property type="project" value="InterPro"/>
</dbReference>
<dbReference type="Proteomes" id="UP000249725">
    <property type="component" value="Unassembled WGS sequence"/>
</dbReference>
<dbReference type="EMBL" id="QFYR01000002">
    <property type="protein sequence ID" value="RAK52758.1"/>
    <property type="molecule type" value="Genomic_DNA"/>
</dbReference>
<proteinExistence type="predicted"/>
<dbReference type="SUPFAM" id="SSF52402">
    <property type="entry name" value="Adenine nucleotide alpha hydrolases-like"/>
    <property type="match status" value="1"/>
</dbReference>
<dbReference type="GO" id="GO:0004066">
    <property type="term" value="F:asparagine synthase (glutamine-hydrolyzing) activity"/>
    <property type="evidence" value="ECO:0007669"/>
    <property type="project" value="InterPro"/>
</dbReference>
<evidence type="ECO:0000313" key="2">
    <source>
        <dbReference type="EMBL" id="RAK52758.1"/>
    </source>
</evidence>
<name>A0A328AIT1_9CAUL</name>
<dbReference type="Gene3D" id="3.40.50.620">
    <property type="entry name" value="HUPs"/>
    <property type="match status" value="1"/>
</dbReference>
<evidence type="ECO:0000259" key="1">
    <source>
        <dbReference type="Pfam" id="PF00733"/>
    </source>
</evidence>